<dbReference type="Gene3D" id="3.60.21.10">
    <property type="match status" value="1"/>
</dbReference>
<evidence type="ECO:0000256" key="2">
    <source>
        <dbReference type="RuleBase" id="RU362039"/>
    </source>
</evidence>
<dbReference type="InterPro" id="IPR024654">
    <property type="entry name" value="Calcineurin-like_PHP_lpxH"/>
</dbReference>
<protein>
    <recommendedName>
        <fullName evidence="2">Phosphoesterase</fullName>
        <ecNumber evidence="2">3.1.4.-</ecNumber>
    </recommendedName>
</protein>
<evidence type="ECO:0000259" key="3">
    <source>
        <dbReference type="Pfam" id="PF12850"/>
    </source>
</evidence>
<dbReference type="EC" id="3.1.4.-" evidence="2"/>
<dbReference type="InterPro" id="IPR029052">
    <property type="entry name" value="Metallo-depent_PP-like"/>
</dbReference>
<dbReference type="Proteomes" id="UP000607645">
    <property type="component" value="Unassembled WGS sequence"/>
</dbReference>
<name>A0A8J6J4B7_9FIRM</name>
<dbReference type="PANTHER" id="PTHR11124">
    <property type="entry name" value="VACUOLAR SORTING PROTEIN VPS29"/>
    <property type="match status" value="1"/>
</dbReference>
<dbReference type="NCBIfam" id="TIGR00040">
    <property type="entry name" value="yfcE"/>
    <property type="match status" value="1"/>
</dbReference>
<organism evidence="4 5">
    <name type="scientific">Lawsonibacter faecis</name>
    <dbReference type="NCBI Taxonomy" id="2763052"/>
    <lineage>
        <taxon>Bacteria</taxon>
        <taxon>Bacillati</taxon>
        <taxon>Bacillota</taxon>
        <taxon>Clostridia</taxon>
        <taxon>Eubacteriales</taxon>
        <taxon>Oscillospiraceae</taxon>
        <taxon>Lawsonibacter</taxon>
    </lineage>
</organism>
<keyword evidence="5" id="KW-1185">Reference proteome</keyword>
<comment type="similarity">
    <text evidence="1 2">Belongs to the metallophosphoesterase superfamily. YfcE family.</text>
</comment>
<accession>A0A8J6J4B7</accession>
<comment type="caution">
    <text evidence="4">The sequence shown here is derived from an EMBL/GenBank/DDBJ whole genome shotgun (WGS) entry which is preliminary data.</text>
</comment>
<comment type="cofactor">
    <cofactor evidence="2">
        <name>a divalent metal cation</name>
        <dbReference type="ChEBI" id="CHEBI:60240"/>
    </cofactor>
</comment>
<feature type="domain" description="Calcineurin-like phosphoesterase" evidence="3">
    <location>
        <begin position="1"/>
        <end position="142"/>
    </location>
</feature>
<dbReference type="CDD" id="cd00841">
    <property type="entry name" value="MPP_YfcE"/>
    <property type="match status" value="1"/>
</dbReference>
<keyword evidence="2" id="KW-0479">Metal-binding</keyword>
<evidence type="ECO:0000256" key="1">
    <source>
        <dbReference type="ARBA" id="ARBA00008950"/>
    </source>
</evidence>
<evidence type="ECO:0000313" key="5">
    <source>
        <dbReference type="Proteomes" id="UP000607645"/>
    </source>
</evidence>
<dbReference type="SUPFAM" id="SSF56300">
    <property type="entry name" value="Metallo-dependent phosphatases"/>
    <property type="match status" value="1"/>
</dbReference>
<dbReference type="AlphaFoldDB" id="A0A8J6J4B7"/>
<sequence>MKLLVFSDSHGNTSNMCAAVERERPDRILHLGDMVRDAVSLAGRFPEIPLDMVPGNCDYSMELSVKKLLEAEGRRILMTHGHIYSVKAGIGTAVLAAREAGADILLFGHTHEPLCDFYDGLWILNPGSCRGGFRPTYGVISLTEGKTYCRTAELNDGRMG</sequence>
<dbReference type="Pfam" id="PF12850">
    <property type="entry name" value="Metallophos_2"/>
    <property type="match status" value="1"/>
</dbReference>
<dbReference type="RefSeq" id="WP_186918399.1">
    <property type="nucleotide sequence ID" value="NZ_JACOPQ010000002.1"/>
</dbReference>
<dbReference type="GO" id="GO:0046872">
    <property type="term" value="F:metal ion binding"/>
    <property type="evidence" value="ECO:0007669"/>
    <property type="project" value="UniProtKB-KW"/>
</dbReference>
<evidence type="ECO:0000313" key="4">
    <source>
        <dbReference type="EMBL" id="MBC5735937.1"/>
    </source>
</evidence>
<dbReference type="GO" id="GO:0016787">
    <property type="term" value="F:hydrolase activity"/>
    <property type="evidence" value="ECO:0007669"/>
    <property type="project" value="UniProtKB-UniRule"/>
</dbReference>
<dbReference type="InterPro" id="IPR041802">
    <property type="entry name" value="MPP_YfcE"/>
</dbReference>
<dbReference type="EMBL" id="JACOPQ010000002">
    <property type="protein sequence ID" value="MBC5735937.1"/>
    <property type="molecule type" value="Genomic_DNA"/>
</dbReference>
<reference evidence="4" key="1">
    <citation type="submission" date="2020-08" db="EMBL/GenBank/DDBJ databases">
        <title>Genome public.</title>
        <authorList>
            <person name="Liu C."/>
            <person name="Sun Q."/>
        </authorList>
    </citation>
    <scope>NUCLEOTIDE SEQUENCE</scope>
    <source>
        <strain evidence="4">NSJ-52</strain>
    </source>
</reference>
<gene>
    <name evidence="4" type="ORF">H8S62_02775</name>
</gene>
<dbReference type="InterPro" id="IPR000979">
    <property type="entry name" value="Phosphodiesterase_MJ0936/Vps29"/>
</dbReference>
<proteinExistence type="inferred from homology"/>